<feature type="region of interest" description="Disordered" evidence="1">
    <location>
        <begin position="1"/>
        <end position="103"/>
    </location>
</feature>
<gene>
    <name evidence="2" type="primary">Hypp644</name>
    <name evidence="2" type="ORF">BLAG_LOCUS2043</name>
</gene>
<evidence type="ECO:0000256" key="1">
    <source>
        <dbReference type="SAM" id="MobiDB-lite"/>
    </source>
</evidence>
<feature type="compositionally biased region" description="Polar residues" evidence="1">
    <location>
        <begin position="1"/>
        <end position="15"/>
    </location>
</feature>
<evidence type="ECO:0000313" key="3">
    <source>
        <dbReference type="Proteomes" id="UP000838412"/>
    </source>
</evidence>
<reference evidence="2" key="1">
    <citation type="submission" date="2022-01" db="EMBL/GenBank/DDBJ databases">
        <authorList>
            <person name="Braso-Vives M."/>
        </authorList>
    </citation>
    <scope>NUCLEOTIDE SEQUENCE</scope>
</reference>
<organism evidence="2 3">
    <name type="scientific">Branchiostoma lanceolatum</name>
    <name type="common">Common lancelet</name>
    <name type="synonym">Amphioxus lanceolatum</name>
    <dbReference type="NCBI Taxonomy" id="7740"/>
    <lineage>
        <taxon>Eukaryota</taxon>
        <taxon>Metazoa</taxon>
        <taxon>Chordata</taxon>
        <taxon>Cephalochordata</taxon>
        <taxon>Leptocardii</taxon>
        <taxon>Amphioxiformes</taxon>
        <taxon>Branchiostomatidae</taxon>
        <taxon>Branchiostoma</taxon>
    </lineage>
</organism>
<keyword evidence="3" id="KW-1185">Reference proteome</keyword>
<dbReference type="AlphaFoldDB" id="A0A8J9YLM2"/>
<dbReference type="Proteomes" id="UP000838412">
    <property type="component" value="Chromosome 1"/>
</dbReference>
<accession>A0A8J9YLM2</accession>
<protein>
    <submittedName>
        <fullName evidence="2">Hypp644 protein</fullName>
    </submittedName>
</protein>
<feature type="compositionally biased region" description="Basic and acidic residues" evidence="1">
    <location>
        <begin position="50"/>
        <end position="59"/>
    </location>
</feature>
<sequence length="131" mass="14550">MIMTKRNQTFQWMDSKTQEKEQLSRICLQPADFNGKESVSSGSRSVGEGMDAKLEEKNKASKAWHKGAPLAADWGQASPPETHDSRTPDGPNLDDVEGGGGVIPSRLYMMVKNRQHSGRRLTANWAPRRTP</sequence>
<evidence type="ECO:0000313" key="2">
    <source>
        <dbReference type="EMBL" id="CAH1233201.1"/>
    </source>
</evidence>
<proteinExistence type="predicted"/>
<feature type="compositionally biased region" description="Low complexity" evidence="1">
    <location>
        <begin position="36"/>
        <end position="49"/>
    </location>
</feature>
<name>A0A8J9YLM2_BRALA</name>
<dbReference type="EMBL" id="OV696686">
    <property type="protein sequence ID" value="CAH1233201.1"/>
    <property type="molecule type" value="Genomic_DNA"/>
</dbReference>